<keyword evidence="2" id="KW-1185">Reference proteome</keyword>
<name>A0A1B0ZPK8_9RHOB</name>
<evidence type="ECO:0000313" key="1">
    <source>
        <dbReference type="EMBL" id="ANP36041.1"/>
    </source>
</evidence>
<accession>A0A1B0ZPK8</accession>
<reference evidence="1 2" key="1">
    <citation type="submission" date="2016-04" db="EMBL/GenBank/DDBJ databases">
        <authorList>
            <person name="Evans L.H."/>
            <person name="Alamgir A."/>
            <person name="Owens N."/>
            <person name="Weber N.D."/>
            <person name="Virtaneva K."/>
            <person name="Barbian K."/>
            <person name="Babar A."/>
            <person name="Rosenke K."/>
        </authorList>
    </citation>
    <scope>NUCLEOTIDE SEQUENCE [LARGE SCALE GENOMIC DNA]</scope>
    <source>
        <strain evidence="1 2">JL2886</strain>
    </source>
</reference>
<dbReference type="Proteomes" id="UP000092565">
    <property type="component" value="Chromosome"/>
</dbReference>
<proteinExistence type="predicted"/>
<organism evidence="1 2">
    <name type="scientific">Phaeobacter gallaeciensis</name>
    <dbReference type="NCBI Taxonomy" id="60890"/>
    <lineage>
        <taxon>Bacteria</taxon>
        <taxon>Pseudomonadati</taxon>
        <taxon>Pseudomonadota</taxon>
        <taxon>Alphaproteobacteria</taxon>
        <taxon>Rhodobacterales</taxon>
        <taxon>Roseobacteraceae</taxon>
        <taxon>Phaeobacter</taxon>
    </lineage>
</organism>
<gene>
    <name evidence="1" type="ORF">JL2886_01120</name>
</gene>
<protein>
    <submittedName>
        <fullName evidence="1">Uncharacterized protein</fullName>
    </submittedName>
</protein>
<sequence>MAQEVDDTGLTPRLGKGSLDSLVEALQPVHDGDEDVLDASVTQIAENLGTILNFVR</sequence>
<dbReference type="AlphaFoldDB" id="A0A1B0ZPK8"/>
<dbReference type="EMBL" id="CP015124">
    <property type="protein sequence ID" value="ANP36041.1"/>
    <property type="molecule type" value="Genomic_DNA"/>
</dbReference>
<evidence type="ECO:0000313" key="2">
    <source>
        <dbReference type="Proteomes" id="UP000092565"/>
    </source>
</evidence>